<keyword evidence="2" id="KW-0812">Transmembrane</keyword>
<reference evidence="6 7" key="1">
    <citation type="submission" date="2014-09" db="EMBL/GenBank/DDBJ databases">
        <title>Draft genome sequence of an obligately methylotrophic methanogen, Methanococcoides methylutens, isolated from marine sediment.</title>
        <authorList>
            <person name="Guan Y."/>
            <person name="Ngugi D.K."/>
            <person name="Blom J."/>
            <person name="Ali S."/>
            <person name="Ferry J.G."/>
            <person name="Stingl U."/>
        </authorList>
    </citation>
    <scope>NUCLEOTIDE SEQUENCE [LARGE SCALE GENOMIC DNA]</scope>
    <source>
        <strain evidence="6 7">DSM 2657</strain>
    </source>
</reference>
<dbReference type="PANTHER" id="PTHR30483">
    <property type="entry name" value="LEUCINE-SPECIFIC-BINDING PROTEIN"/>
    <property type="match status" value="1"/>
</dbReference>
<dbReference type="Proteomes" id="UP000029859">
    <property type="component" value="Unassembled WGS sequence"/>
</dbReference>
<dbReference type="GO" id="GO:0016020">
    <property type="term" value="C:membrane"/>
    <property type="evidence" value="ECO:0007669"/>
    <property type="project" value="UniProtKB-SubCell"/>
</dbReference>
<organism evidence="6 7">
    <name type="scientific">Methanococcoides methylutens</name>
    <dbReference type="NCBI Taxonomy" id="2226"/>
    <lineage>
        <taxon>Archaea</taxon>
        <taxon>Methanobacteriati</taxon>
        <taxon>Methanobacteriota</taxon>
        <taxon>Stenosarchaea group</taxon>
        <taxon>Methanomicrobia</taxon>
        <taxon>Methanosarcinales</taxon>
        <taxon>Methanosarcinaceae</taxon>
        <taxon>Methanococcoides</taxon>
    </lineage>
</organism>
<evidence type="ECO:0000256" key="1">
    <source>
        <dbReference type="ARBA" id="ARBA00004370"/>
    </source>
</evidence>
<dbReference type="PROSITE" id="PS51257">
    <property type="entry name" value="PROKAR_LIPOPROTEIN"/>
    <property type="match status" value="1"/>
</dbReference>
<dbReference type="InterPro" id="IPR051010">
    <property type="entry name" value="BCAA_transport"/>
</dbReference>
<evidence type="ECO:0000313" key="7">
    <source>
        <dbReference type="Proteomes" id="UP000029859"/>
    </source>
</evidence>
<dbReference type="OrthoDB" id="21336at2157"/>
<keyword evidence="7" id="KW-1185">Reference proteome</keyword>
<gene>
    <name evidence="6" type="ORF">LI82_07170</name>
</gene>
<dbReference type="PANTHER" id="PTHR30483:SF40">
    <property type="entry name" value="HISTIDINE KINASE"/>
    <property type="match status" value="1"/>
</dbReference>
<evidence type="ECO:0000259" key="5">
    <source>
        <dbReference type="Pfam" id="PF01094"/>
    </source>
</evidence>
<comment type="subcellular location">
    <subcellularLocation>
        <location evidence="1">Membrane</location>
    </subcellularLocation>
</comment>
<keyword evidence="4" id="KW-0472">Membrane</keyword>
<evidence type="ECO:0000256" key="2">
    <source>
        <dbReference type="ARBA" id="ARBA00022692"/>
    </source>
</evidence>
<accession>A0A099T365</accession>
<dbReference type="SUPFAM" id="SSF53822">
    <property type="entry name" value="Periplasmic binding protein-like I"/>
    <property type="match status" value="1"/>
</dbReference>
<dbReference type="Pfam" id="PF01094">
    <property type="entry name" value="ANF_receptor"/>
    <property type="match status" value="1"/>
</dbReference>
<feature type="domain" description="Receptor ligand binding region" evidence="5">
    <location>
        <begin position="55"/>
        <end position="388"/>
    </location>
</feature>
<dbReference type="InterPro" id="IPR028082">
    <property type="entry name" value="Peripla_BP_I"/>
</dbReference>
<dbReference type="RefSeq" id="WP_048194430.1">
    <property type="nucleotide sequence ID" value="NZ_CAAGSM010000009.1"/>
</dbReference>
<sequence>MKRTALFLISILLMATFLSGCVESTGGATSESEDITIGALLPLTGGLSSIGEASQTALAVSADDINGYFSGLGSGKNVNVIVKDTESNPEMALEQLKELDEMGITLVIGPQSSNEAEAVLEYANENGITLLSTASTAPSLAIPDDNLFRLVPDDTNQGMVLARFMQEDDISTVIPMYRNDVWGNGLSDEVRKSFEDLDGTVLEGVTYETENVDFSAEVESLNEKVVAATSENDAGSIAVVLCSYGEVTEIFALAQNYPALSDVNWYGTDGIALNKGLIDDNDAASFAATINVKAPIYGYIRANDRYQEIAPRIEEQLGRLPESYALTTYDALWIATFVDLDSIPNDDESVKRAMKTLTDSHFGMSGWTILDENGDRKYWNYDIWTVTEEDGSYQWELCGKIILPYEDNMLIMQGEELGFAQ</sequence>
<evidence type="ECO:0000256" key="4">
    <source>
        <dbReference type="ARBA" id="ARBA00023136"/>
    </source>
</evidence>
<dbReference type="InterPro" id="IPR001828">
    <property type="entry name" value="ANF_lig-bd_rcpt"/>
</dbReference>
<dbReference type="EMBL" id="JRHO01000013">
    <property type="protein sequence ID" value="KGK98636.1"/>
    <property type="molecule type" value="Genomic_DNA"/>
</dbReference>
<evidence type="ECO:0000313" key="6">
    <source>
        <dbReference type="EMBL" id="KGK98636.1"/>
    </source>
</evidence>
<name>A0A099T365_METMT</name>
<dbReference type="Gene3D" id="3.40.50.2300">
    <property type="match status" value="2"/>
</dbReference>
<keyword evidence="3" id="KW-1133">Transmembrane helix</keyword>
<comment type="caution">
    <text evidence="6">The sequence shown here is derived from an EMBL/GenBank/DDBJ whole genome shotgun (WGS) entry which is preliminary data.</text>
</comment>
<proteinExistence type="predicted"/>
<evidence type="ECO:0000256" key="3">
    <source>
        <dbReference type="ARBA" id="ARBA00022989"/>
    </source>
</evidence>
<dbReference type="AlphaFoldDB" id="A0A099T365"/>
<protein>
    <submittedName>
        <fullName evidence="6">ABC transporter substrate-binding protein</fullName>
    </submittedName>
</protein>